<dbReference type="InterPro" id="IPR050776">
    <property type="entry name" value="Ank_Repeat/CDKN_Inhibitor"/>
</dbReference>
<keyword evidence="6" id="KW-1185">Reference proteome</keyword>
<evidence type="ECO:0000256" key="3">
    <source>
        <dbReference type="PROSITE-ProRule" id="PRU00023"/>
    </source>
</evidence>
<feature type="repeat" description="ANK" evidence="3">
    <location>
        <begin position="545"/>
        <end position="577"/>
    </location>
</feature>
<dbReference type="InterPro" id="IPR002110">
    <property type="entry name" value="Ankyrin_rpt"/>
</dbReference>
<dbReference type="InterPro" id="IPR027417">
    <property type="entry name" value="P-loop_NTPase"/>
</dbReference>
<dbReference type="SMART" id="SM00220">
    <property type="entry name" value="S_TKc"/>
    <property type="match status" value="1"/>
</dbReference>
<comment type="caution">
    <text evidence="5">The sequence shown here is derived from an EMBL/GenBank/DDBJ whole genome shotgun (WGS) entry which is preliminary data.</text>
</comment>
<feature type="repeat" description="ANK" evidence="3">
    <location>
        <begin position="645"/>
        <end position="677"/>
    </location>
</feature>
<dbReference type="Pfam" id="PF24883">
    <property type="entry name" value="NPHP3_N"/>
    <property type="match status" value="1"/>
</dbReference>
<accession>A0A1L7VUS6</accession>
<organism evidence="5 6">
    <name type="scientific">Fusarium proliferatum (strain ET1)</name>
    <name type="common">Orchid endophyte fungus</name>
    <dbReference type="NCBI Taxonomy" id="1227346"/>
    <lineage>
        <taxon>Eukaryota</taxon>
        <taxon>Fungi</taxon>
        <taxon>Dikarya</taxon>
        <taxon>Ascomycota</taxon>
        <taxon>Pezizomycotina</taxon>
        <taxon>Sordariomycetes</taxon>
        <taxon>Hypocreomycetidae</taxon>
        <taxon>Hypocreales</taxon>
        <taxon>Nectriaceae</taxon>
        <taxon>Fusarium</taxon>
        <taxon>Fusarium fujikuroi species complex</taxon>
    </lineage>
</organism>
<dbReference type="Gene3D" id="1.25.40.20">
    <property type="entry name" value="Ankyrin repeat-containing domain"/>
    <property type="match status" value="4"/>
</dbReference>
<dbReference type="SUPFAM" id="SSF48403">
    <property type="entry name" value="Ankyrin repeat"/>
    <property type="match status" value="2"/>
</dbReference>
<dbReference type="SUPFAM" id="SSF52540">
    <property type="entry name" value="P-loop containing nucleoside triphosphate hydrolases"/>
    <property type="match status" value="1"/>
</dbReference>
<dbReference type="Gene3D" id="3.30.200.20">
    <property type="entry name" value="Phosphorylase Kinase, domain 1"/>
    <property type="match status" value="1"/>
</dbReference>
<dbReference type="GO" id="GO:0005524">
    <property type="term" value="F:ATP binding"/>
    <property type="evidence" value="ECO:0007669"/>
    <property type="project" value="InterPro"/>
</dbReference>
<dbReference type="VEuPathDB" id="FungiDB:FPRO_07403"/>
<dbReference type="InterPro" id="IPR036770">
    <property type="entry name" value="Ankyrin_rpt-contain_sf"/>
</dbReference>
<dbReference type="Pfam" id="PF00069">
    <property type="entry name" value="Pkinase"/>
    <property type="match status" value="1"/>
</dbReference>
<dbReference type="EMBL" id="FJOF01000007">
    <property type="protein sequence ID" value="CZR43680.1"/>
    <property type="molecule type" value="Genomic_DNA"/>
</dbReference>
<dbReference type="PROSITE" id="PS50297">
    <property type="entry name" value="ANK_REP_REGION"/>
    <property type="match status" value="4"/>
</dbReference>
<evidence type="ECO:0000259" key="4">
    <source>
        <dbReference type="PROSITE" id="PS50011"/>
    </source>
</evidence>
<dbReference type="PANTHER" id="PTHR24201">
    <property type="entry name" value="ANK_REP_REGION DOMAIN-CONTAINING PROTEIN"/>
    <property type="match status" value="1"/>
</dbReference>
<dbReference type="RefSeq" id="XP_031084271.1">
    <property type="nucleotide sequence ID" value="XM_031234544.1"/>
</dbReference>
<evidence type="ECO:0000256" key="2">
    <source>
        <dbReference type="ARBA" id="ARBA00023043"/>
    </source>
</evidence>
<gene>
    <name evidence="5" type="ORF">FPRO_07403</name>
</gene>
<dbReference type="SMART" id="SM00248">
    <property type="entry name" value="ANK"/>
    <property type="match status" value="7"/>
</dbReference>
<dbReference type="PROSITE" id="PS50088">
    <property type="entry name" value="ANK_REPEAT"/>
    <property type="match status" value="5"/>
</dbReference>
<evidence type="ECO:0000313" key="6">
    <source>
        <dbReference type="Proteomes" id="UP000183971"/>
    </source>
</evidence>
<dbReference type="GO" id="GO:0005634">
    <property type="term" value="C:nucleus"/>
    <property type="evidence" value="ECO:0007669"/>
    <property type="project" value="TreeGrafter"/>
</dbReference>
<dbReference type="InterPro" id="IPR056884">
    <property type="entry name" value="NPHP3-like_N"/>
</dbReference>
<evidence type="ECO:0000313" key="5">
    <source>
        <dbReference type="EMBL" id="CZR43680.1"/>
    </source>
</evidence>
<dbReference type="PROSITE" id="PS50011">
    <property type="entry name" value="PROTEIN_KINASE_DOM"/>
    <property type="match status" value="1"/>
</dbReference>
<feature type="repeat" description="ANK" evidence="3">
    <location>
        <begin position="744"/>
        <end position="776"/>
    </location>
</feature>
<dbReference type="AlphaFoldDB" id="A0A1L7VUS6"/>
<dbReference type="CDD" id="cd00180">
    <property type="entry name" value="PKc"/>
    <property type="match status" value="1"/>
</dbReference>
<keyword evidence="1" id="KW-0677">Repeat</keyword>
<feature type="repeat" description="ANK" evidence="3">
    <location>
        <begin position="578"/>
        <end position="610"/>
    </location>
</feature>
<proteinExistence type="predicted"/>
<dbReference type="Gene3D" id="3.40.50.300">
    <property type="entry name" value="P-loop containing nucleotide triphosphate hydrolases"/>
    <property type="match status" value="1"/>
</dbReference>
<reference evidence="6" key="1">
    <citation type="journal article" date="2016" name="Genome Biol. Evol.">
        <title>Comparative 'omics' of the Fusarium fujikuroi species complex highlights differences in genetic potential and metabolite synthesis.</title>
        <authorList>
            <person name="Niehaus E.-M."/>
            <person name="Muensterkoetter M."/>
            <person name="Proctor R.H."/>
            <person name="Brown D.W."/>
            <person name="Sharon A."/>
            <person name="Idan Y."/>
            <person name="Oren-Young L."/>
            <person name="Sieber C.M."/>
            <person name="Novak O."/>
            <person name="Pencik A."/>
            <person name="Tarkowska D."/>
            <person name="Hromadova K."/>
            <person name="Freeman S."/>
            <person name="Maymon M."/>
            <person name="Elazar M."/>
            <person name="Youssef S.A."/>
            <person name="El-Shabrawy E.S.M."/>
            <person name="Shalaby A.B.A."/>
            <person name="Houterman P."/>
            <person name="Brock N.L."/>
            <person name="Burkhardt I."/>
            <person name="Tsavkelova E.A."/>
            <person name="Dickschat J.S."/>
            <person name="Galuszka P."/>
            <person name="Gueldener U."/>
            <person name="Tudzynski B."/>
        </authorList>
    </citation>
    <scope>NUCLEOTIDE SEQUENCE [LARGE SCALE GENOMIC DNA]</scope>
    <source>
        <strain evidence="6">ET1</strain>
    </source>
</reference>
<protein>
    <recommendedName>
        <fullName evidence="4">Protein kinase domain-containing protein</fullName>
    </recommendedName>
</protein>
<dbReference type="InterPro" id="IPR000719">
    <property type="entry name" value="Prot_kinase_dom"/>
</dbReference>
<dbReference type="Pfam" id="PF12796">
    <property type="entry name" value="Ank_2"/>
    <property type="match status" value="3"/>
</dbReference>
<dbReference type="GeneID" id="42052282"/>
<dbReference type="Proteomes" id="UP000183971">
    <property type="component" value="Unassembled WGS sequence"/>
</dbReference>
<dbReference type="Gene3D" id="1.10.510.10">
    <property type="entry name" value="Transferase(Phosphotransferase) domain 1"/>
    <property type="match status" value="1"/>
</dbReference>
<feature type="repeat" description="ANK" evidence="3">
    <location>
        <begin position="1194"/>
        <end position="1226"/>
    </location>
</feature>
<dbReference type="GO" id="GO:0004672">
    <property type="term" value="F:protein kinase activity"/>
    <property type="evidence" value="ECO:0007669"/>
    <property type="project" value="InterPro"/>
</dbReference>
<name>A0A1L7VUS6_FUSPR</name>
<dbReference type="SUPFAM" id="SSF56112">
    <property type="entry name" value="Protein kinase-like (PK-like)"/>
    <property type="match status" value="1"/>
</dbReference>
<dbReference type="InterPro" id="IPR011009">
    <property type="entry name" value="Kinase-like_dom_sf"/>
</dbReference>
<sequence length="1251" mass="141055">MQPSEMTERKYQEFLCNLNVPYAQRKVALFQKSRAPGTCEGILKRSEYLDWLEGDASKLLHVTGPPGSGKSTMFGFLIEKLELKRKHHSFARPTTVTYHACGSSPPLEIVRVLLFHLLEDKPETFKFIQQHFETHGTNLFGDFQTLWKIFCHIVEHPTLGKVFVLLDGLDECEGGREFFSALRDQFLRLQSSGNATMKLFVTYRPGTEPEVVLKDVGRHLRIDATINNDLNRFIEWKLQDLSKQQHLPVDLKSQLREILTKPDNTFIWVSLVLEEISRLPKNALAGQIHYLPRELHNLYDMILSRIDPMGGDYRLSALQWIVCAQRTLKFDELAIALTPTWDELETGTRPPAHVVQALEGFLMSYRSLIHVNPVSKTVALVHSSLRDFLLKRQHRVYSISYDATNLHILDTCLRYLSREEFKSIPTHVHRNTTNYRPFNRKAALQDHLLAHPFLEYAALQWPAHAHAASSKLALRKWDYDFFGENAKSLNAWVQIYWAFKRPFDDPPEFTALHVAGLLGLDALLNWLLEKNPPAVTFDIDKKDTTGSTALHWATRNGHMGTVRMLIDQGAAIDVTDNEERTPLAGAATNGHDMIVGVLLAHGATVDFPSTSPTTPIHLAARNGKATVLKLFEAVSGAGLDTRDKKGRTPLSWAAMHGRLFAVKTLLELGANVHSVDSEHTRTALHWAVVGGCEAASRQSLLDDGVDIHMDLDDEGQDDLDSRNYSKVVRVLYEAGADLNARDTTQSISLHYATEMQHQDLQSLLIKLGSDVDMKNAQNKSSAQLAWDRKRLDWSLYKQDQELTSELSEAGNSEVAVLRRINDIFDGPEIIFRKTPKTVVVKNMRRKKQMQEVKKIRERLQACFLREHKILQKINHPNIVSYLGYDEDPETKTCSLYLEFCNARDLSDYETWGNGHMDASCPQGSIPNEQCGASEEGSASGVEDAVLQESEVWSFIFLLAAAIAYCHHGLSMRHVRNLDEAEFGFEPDWSCILHRDIKPRNIALHIQSDGTRIPKLCDLGLSKQLIPEMDTNTDDKPRTVKSDIYSFGATFNNLDIAAWSTELESLLEACLSSEGSDRPSSFCILQIAWGHISADLRRRYSSLPELLGSRFLLGAFEVIAGQLDSENGLETRLARQQREKLLKRLGWLSRDGAIELFRKHGKSLHLAVLLGEDAKVQELLRDATEASVNKGWGKSGWTPLHLAAQNDNLGIVEMLLKSGADKGAIDEFGHVPYYYASNGGYKWMDIIAHSAN</sequence>
<feature type="domain" description="Protein kinase" evidence="4">
    <location>
        <begin position="800"/>
        <end position="1093"/>
    </location>
</feature>
<dbReference type="PANTHER" id="PTHR24201:SF16">
    <property type="entry name" value="ANKYRIN-1-LIKE-RELATED"/>
    <property type="match status" value="1"/>
</dbReference>
<dbReference type="PRINTS" id="PR01415">
    <property type="entry name" value="ANKYRIN"/>
</dbReference>
<evidence type="ECO:0000256" key="1">
    <source>
        <dbReference type="ARBA" id="ARBA00022737"/>
    </source>
</evidence>
<keyword evidence="2 3" id="KW-0040">ANK repeat</keyword>